<keyword evidence="1" id="KW-0812">Transmembrane</keyword>
<dbReference type="KEGG" id="arac:E0W69_016155"/>
<dbReference type="InterPro" id="IPR024623">
    <property type="entry name" value="YtxH"/>
</dbReference>
<evidence type="ECO:0000313" key="2">
    <source>
        <dbReference type="EMBL" id="QES90118.1"/>
    </source>
</evidence>
<evidence type="ECO:0000313" key="3">
    <source>
        <dbReference type="Proteomes" id="UP000292424"/>
    </source>
</evidence>
<protein>
    <submittedName>
        <fullName evidence="2">YtxH domain-containing protein</fullName>
    </submittedName>
</protein>
<dbReference type="OrthoDB" id="676550at2"/>
<accession>A0A5P2G630</accession>
<feature type="transmembrane region" description="Helical" evidence="1">
    <location>
        <begin position="6"/>
        <end position="25"/>
    </location>
</feature>
<reference evidence="2 3" key="1">
    <citation type="submission" date="2019-09" db="EMBL/GenBank/DDBJ databases">
        <title>Complete genome sequence of Arachidicoccus sp. B3-10 isolated from apple orchard soil.</title>
        <authorList>
            <person name="Kim H.S."/>
            <person name="Han K.-I."/>
            <person name="Suh M.K."/>
            <person name="Lee K.C."/>
            <person name="Eom M.K."/>
            <person name="Kim J.-S."/>
            <person name="Kang S.W."/>
            <person name="Sin Y."/>
            <person name="Lee J.-S."/>
        </authorList>
    </citation>
    <scope>NUCLEOTIDE SEQUENCE [LARGE SCALE GENOMIC DNA]</scope>
    <source>
        <strain evidence="2 3">B3-10</strain>
    </source>
</reference>
<dbReference type="EMBL" id="CP044016">
    <property type="protein sequence ID" value="QES90118.1"/>
    <property type="molecule type" value="Genomic_DNA"/>
</dbReference>
<name>A0A5P2G630_9BACT</name>
<proteinExistence type="predicted"/>
<organism evidence="2 3">
    <name type="scientific">Rhizosphaericola mali</name>
    <dbReference type="NCBI Taxonomy" id="2545455"/>
    <lineage>
        <taxon>Bacteria</taxon>
        <taxon>Pseudomonadati</taxon>
        <taxon>Bacteroidota</taxon>
        <taxon>Chitinophagia</taxon>
        <taxon>Chitinophagales</taxon>
        <taxon>Chitinophagaceae</taxon>
        <taxon>Rhizosphaericola</taxon>
    </lineage>
</organism>
<dbReference type="RefSeq" id="WP_131331074.1">
    <property type="nucleotide sequence ID" value="NZ_CP044016.1"/>
</dbReference>
<sequence>MKDNQKFLTGLIIGAAAGTALTIFLQGESGKKLIKSVKDTAKSTGDELKDGMSSVQSSLDKLFHKGKQFISELRSNSEAAVEEGELDEIFS</sequence>
<dbReference type="Proteomes" id="UP000292424">
    <property type="component" value="Chromosome"/>
</dbReference>
<keyword evidence="3" id="KW-1185">Reference proteome</keyword>
<keyword evidence="1" id="KW-0472">Membrane</keyword>
<gene>
    <name evidence="2" type="ORF">E0W69_016155</name>
</gene>
<evidence type="ECO:0000256" key="1">
    <source>
        <dbReference type="SAM" id="Phobius"/>
    </source>
</evidence>
<keyword evidence="1" id="KW-1133">Transmembrane helix</keyword>
<dbReference type="AlphaFoldDB" id="A0A5P2G630"/>
<dbReference type="Pfam" id="PF12732">
    <property type="entry name" value="YtxH"/>
    <property type="match status" value="1"/>
</dbReference>